<evidence type="ECO:0000259" key="5">
    <source>
        <dbReference type="PROSITE" id="PS50850"/>
    </source>
</evidence>
<feature type="transmembrane region" description="Helical" evidence="4">
    <location>
        <begin position="184"/>
        <end position="205"/>
    </location>
</feature>
<keyword evidence="2 4" id="KW-1133">Transmembrane helix</keyword>
<protein>
    <submittedName>
        <fullName evidence="6">MFS transporter</fullName>
    </submittedName>
</protein>
<keyword evidence="3 4" id="KW-0472">Membrane</keyword>
<dbReference type="PANTHER" id="PTHR23524">
    <property type="entry name" value="TRANSPORTER, PUTATIVE (AFU_ORTHOLOGUE AFUA_8G04850)-RELATED"/>
    <property type="match status" value="1"/>
</dbReference>
<feature type="transmembrane region" description="Helical" evidence="4">
    <location>
        <begin position="236"/>
        <end position="259"/>
    </location>
</feature>
<keyword evidence="7" id="KW-1185">Reference proteome</keyword>
<feature type="transmembrane region" description="Helical" evidence="4">
    <location>
        <begin position="59"/>
        <end position="80"/>
    </location>
</feature>
<sequence>MTTHVLGISLVEGVKRHNLFAYLFAVLISSGYAGAMSILQPGLLQVIGIPYQQQAELTGLLGALQEVIFIVILALYGVIADRIGRRYVYTFGLALTALGFGLYGTATSVSELVIYRVIVAFGSAAMVGMMVTVIADYSRNETRGKANGLQGIVATFGAFIPPILATLPKQFVDSGMSDVMAQQATFAIAGAMGVVAAIVAFIGLAKVSGKIAAELREPFFTMLKHGARASKNPGIALSYGAAFISRGDLAVTGAFMGLWLVQHGTGQMGLSASDAMAELAVPAIMMVVLGALIGSALMGYISDKVNRITAVSLASGLAAMVYGSIYFVIDPTVSWLLPLLFIMGIAEISAFVSSQALVGERAPKHRRGAVIGFFGVAGAIGILVATAGGGYLFANISPSTPFVLFGVLNLIVCLWSLALNRRQAMNPTLAGEN</sequence>
<dbReference type="PROSITE" id="PS50850">
    <property type="entry name" value="MFS"/>
    <property type="match status" value="1"/>
</dbReference>
<name>A0A4U1B7T9_9GAMM</name>
<comment type="caution">
    <text evidence="6">The sequence shown here is derived from an EMBL/GenBank/DDBJ whole genome shotgun (WGS) entry which is preliminary data.</text>
</comment>
<feature type="transmembrane region" description="Helical" evidence="4">
    <location>
        <begin position="335"/>
        <end position="358"/>
    </location>
</feature>
<feature type="transmembrane region" description="Helical" evidence="4">
    <location>
        <begin position="146"/>
        <end position="164"/>
    </location>
</feature>
<dbReference type="RefSeq" id="WP_136735060.1">
    <property type="nucleotide sequence ID" value="NZ_SWDB01000010.1"/>
</dbReference>
<reference evidence="6 7" key="1">
    <citation type="submission" date="2019-04" db="EMBL/GenBank/DDBJ databases">
        <title>Thalassotalea guangxiensis sp. nov., isolated from sediment of the coastal wetland.</title>
        <authorList>
            <person name="Zheng S."/>
            <person name="Zhang D."/>
        </authorList>
    </citation>
    <scope>NUCLEOTIDE SEQUENCE [LARGE SCALE GENOMIC DNA]</scope>
    <source>
        <strain evidence="6 7">ZS-4</strain>
    </source>
</reference>
<dbReference type="Pfam" id="PF07690">
    <property type="entry name" value="MFS_1"/>
    <property type="match status" value="1"/>
</dbReference>
<feature type="domain" description="Major facilitator superfamily (MFS) profile" evidence="5">
    <location>
        <begin position="18"/>
        <end position="424"/>
    </location>
</feature>
<dbReference type="InterPro" id="IPR011701">
    <property type="entry name" value="MFS"/>
</dbReference>
<dbReference type="OrthoDB" id="9812221at2"/>
<evidence type="ECO:0000256" key="3">
    <source>
        <dbReference type="ARBA" id="ARBA00023136"/>
    </source>
</evidence>
<dbReference type="Proteomes" id="UP000307999">
    <property type="component" value="Unassembled WGS sequence"/>
</dbReference>
<keyword evidence="1 4" id="KW-0812">Transmembrane</keyword>
<dbReference type="SUPFAM" id="SSF103473">
    <property type="entry name" value="MFS general substrate transporter"/>
    <property type="match status" value="1"/>
</dbReference>
<gene>
    <name evidence="6" type="ORF">E8M12_05335</name>
</gene>
<feature type="transmembrane region" description="Helical" evidence="4">
    <location>
        <begin position="279"/>
        <end position="301"/>
    </location>
</feature>
<evidence type="ECO:0000313" key="7">
    <source>
        <dbReference type="Proteomes" id="UP000307999"/>
    </source>
</evidence>
<organism evidence="6 7">
    <name type="scientific">Thalassotalea mangrovi</name>
    <dbReference type="NCBI Taxonomy" id="2572245"/>
    <lineage>
        <taxon>Bacteria</taxon>
        <taxon>Pseudomonadati</taxon>
        <taxon>Pseudomonadota</taxon>
        <taxon>Gammaproteobacteria</taxon>
        <taxon>Alteromonadales</taxon>
        <taxon>Colwelliaceae</taxon>
        <taxon>Thalassotalea</taxon>
    </lineage>
</organism>
<evidence type="ECO:0000256" key="4">
    <source>
        <dbReference type="SAM" id="Phobius"/>
    </source>
</evidence>
<dbReference type="InterPro" id="IPR020846">
    <property type="entry name" value="MFS_dom"/>
</dbReference>
<proteinExistence type="predicted"/>
<dbReference type="EMBL" id="SWDB01000010">
    <property type="protein sequence ID" value="TKB46052.1"/>
    <property type="molecule type" value="Genomic_DNA"/>
</dbReference>
<dbReference type="GO" id="GO:0022857">
    <property type="term" value="F:transmembrane transporter activity"/>
    <property type="evidence" value="ECO:0007669"/>
    <property type="project" value="InterPro"/>
</dbReference>
<evidence type="ECO:0000256" key="2">
    <source>
        <dbReference type="ARBA" id="ARBA00022989"/>
    </source>
</evidence>
<feature type="transmembrane region" description="Helical" evidence="4">
    <location>
        <begin position="308"/>
        <end position="329"/>
    </location>
</feature>
<feature type="transmembrane region" description="Helical" evidence="4">
    <location>
        <begin position="112"/>
        <end position="134"/>
    </location>
</feature>
<evidence type="ECO:0000313" key="6">
    <source>
        <dbReference type="EMBL" id="TKB46052.1"/>
    </source>
</evidence>
<evidence type="ECO:0000256" key="1">
    <source>
        <dbReference type="ARBA" id="ARBA00022692"/>
    </source>
</evidence>
<dbReference type="InterPro" id="IPR036259">
    <property type="entry name" value="MFS_trans_sf"/>
</dbReference>
<dbReference type="Gene3D" id="1.20.1250.20">
    <property type="entry name" value="MFS general substrate transporter like domains"/>
    <property type="match status" value="1"/>
</dbReference>
<feature type="transmembrane region" description="Helical" evidence="4">
    <location>
        <begin position="19"/>
        <end position="39"/>
    </location>
</feature>
<dbReference type="PANTHER" id="PTHR23524:SF1">
    <property type="entry name" value="MRH DOMAIN-CONTAINING PROTEIN-RELATED"/>
    <property type="match status" value="1"/>
</dbReference>
<feature type="transmembrane region" description="Helical" evidence="4">
    <location>
        <begin position="87"/>
        <end position="106"/>
    </location>
</feature>
<feature type="transmembrane region" description="Helical" evidence="4">
    <location>
        <begin position="400"/>
        <end position="419"/>
    </location>
</feature>
<feature type="transmembrane region" description="Helical" evidence="4">
    <location>
        <begin position="370"/>
        <end position="394"/>
    </location>
</feature>
<dbReference type="AlphaFoldDB" id="A0A4U1B7T9"/>
<accession>A0A4U1B7T9</accession>